<sequence length="367" mass="40012">MAAPMLEFRTPGYNPYAVQYSPYYDSRVAVASSANFGIIGNGKLFVLELTAAGAQIGKVWDTNDSQFDVAWSEINENQLLVACGDGSLKLFDLSVDNFPVMNFHEHKREALSVSWSPVTKDSFLTSSWDGTVKLWSPTRNQALRTLPIGTCTYSAAYCPSNPAIVSAASSDSHLRIFDLRTPVSAKYHLVATVPVHAPPTHAGHLPHLANGGVPPPGAMGGAPAEILTHDWNKYNDTVVATGGVDKVIRTFDIRNPAGGALSYMMGHEFAVRRLAWSPHAHDILLSASYDMTVRVWTDGSPPPPAPPPSQQQMPVRMGTELGVMNRHTEFTTGVDWSLFGEGGWVASTGWDERVLLWDANALIHRRM</sequence>
<reference evidence="12 13" key="1">
    <citation type="journal article" date="2014" name="BMC Genomics">
        <title>Comparative genomics of the major fungal agents of human and animal Sporotrichosis: Sporothrix schenckii and Sporothrix brasiliensis.</title>
        <authorList>
            <person name="Teixeira M.M."/>
            <person name="de Almeida L.G."/>
            <person name="Kubitschek-Barreira P."/>
            <person name="Alves F.L."/>
            <person name="Kioshima E.S."/>
            <person name="Abadio A.K."/>
            <person name="Fernandes L."/>
            <person name="Derengowski L.S."/>
            <person name="Ferreira K.S."/>
            <person name="Souza R.C."/>
            <person name="Ruiz J.C."/>
            <person name="de Andrade N.C."/>
            <person name="Paes H.C."/>
            <person name="Nicola A.M."/>
            <person name="Albuquerque P."/>
            <person name="Gerber A.L."/>
            <person name="Martins V.P."/>
            <person name="Peconick L.D."/>
            <person name="Neto A.V."/>
            <person name="Chaucanez C.B."/>
            <person name="Silva P.A."/>
            <person name="Cunha O.L."/>
            <person name="de Oliveira F.F."/>
            <person name="dos Santos T.C."/>
            <person name="Barros A.L."/>
            <person name="Soares M.A."/>
            <person name="de Oliveira L.M."/>
            <person name="Marini M.M."/>
            <person name="Villalobos-Duno H."/>
            <person name="Cunha M.M."/>
            <person name="de Hoog S."/>
            <person name="da Silveira J.F."/>
            <person name="Henrissat B."/>
            <person name="Nino-Vega G.A."/>
            <person name="Cisalpino P.S."/>
            <person name="Mora-Montes H.M."/>
            <person name="Almeida S.R."/>
            <person name="Stajich J.E."/>
            <person name="Lopes-Bezerra L.M."/>
            <person name="Vasconcelos A.T."/>
            <person name="Felipe M.S."/>
        </authorList>
    </citation>
    <scope>NUCLEOTIDE SEQUENCE [LARGE SCALE GENOMIC DNA]</scope>
    <source>
        <strain evidence="12 13">5110</strain>
    </source>
</reference>
<evidence type="ECO:0000256" key="11">
    <source>
        <dbReference type="PROSITE-ProRule" id="PRU00221"/>
    </source>
</evidence>
<dbReference type="PROSITE" id="PS00678">
    <property type="entry name" value="WD_REPEATS_1"/>
    <property type="match status" value="1"/>
</dbReference>
<dbReference type="HOGENOM" id="CLU_046581_1_0_1"/>
<keyword evidence="4" id="KW-0963">Cytoplasm</keyword>
<dbReference type="GO" id="GO:0005829">
    <property type="term" value="C:cytosol"/>
    <property type="evidence" value="ECO:0007669"/>
    <property type="project" value="UniProtKB-SubCell"/>
</dbReference>
<dbReference type="InterPro" id="IPR044536">
    <property type="entry name" value="PEX7"/>
</dbReference>
<accession>A0A0C2IZA2</accession>
<dbReference type="InterPro" id="IPR001680">
    <property type="entry name" value="WD40_rpt"/>
</dbReference>
<dbReference type="InterPro" id="IPR019775">
    <property type="entry name" value="WD40_repeat_CS"/>
</dbReference>
<dbReference type="PROSITE" id="PS50294">
    <property type="entry name" value="WD_REPEATS_REGION"/>
    <property type="match status" value="2"/>
</dbReference>
<comment type="subcellular location">
    <subcellularLocation>
        <location evidence="2">Cytoplasm</location>
        <location evidence="2">Cytosol</location>
    </subcellularLocation>
    <subcellularLocation>
        <location evidence="1">Peroxisome matrix</location>
    </subcellularLocation>
</comment>
<keyword evidence="8" id="KW-0576">Peroxisome</keyword>
<dbReference type="OrthoDB" id="273771at2759"/>
<keyword evidence="13" id="KW-1185">Reference proteome</keyword>
<evidence type="ECO:0000256" key="8">
    <source>
        <dbReference type="ARBA" id="ARBA00023140"/>
    </source>
</evidence>
<evidence type="ECO:0000313" key="12">
    <source>
        <dbReference type="EMBL" id="KIH90312.1"/>
    </source>
</evidence>
<protein>
    <recommendedName>
        <fullName evidence="10">Peroxin-7</fullName>
    </recommendedName>
</protein>
<dbReference type="Gene3D" id="2.130.10.10">
    <property type="entry name" value="YVTN repeat-like/Quinoprotein amine dehydrogenase"/>
    <property type="match status" value="1"/>
</dbReference>
<evidence type="ECO:0000256" key="7">
    <source>
        <dbReference type="ARBA" id="ARBA00022927"/>
    </source>
</evidence>
<evidence type="ECO:0000256" key="2">
    <source>
        <dbReference type="ARBA" id="ARBA00004514"/>
    </source>
</evidence>
<dbReference type="Proteomes" id="UP000031575">
    <property type="component" value="Unassembled WGS sequence"/>
</dbReference>
<dbReference type="AlphaFoldDB" id="A0A0C2IZA2"/>
<organism evidence="12 13">
    <name type="scientific">Sporothrix brasiliensis 5110</name>
    <dbReference type="NCBI Taxonomy" id="1398154"/>
    <lineage>
        <taxon>Eukaryota</taxon>
        <taxon>Fungi</taxon>
        <taxon>Dikarya</taxon>
        <taxon>Ascomycota</taxon>
        <taxon>Pezizomycotina</taxon>
        <taxon>Sordariomycetes</taxon>
        <taxon>Sordariomycetidae</taxon>
        <taxon>Ophiostomatales</taxon>
        <taxon>Ophiostomataceae</taxon>
        <taxon>Sporothrix</taxon>
    </lineage>
</organism>
<dbReference type="GeneID" id="63674014"/>
<keyword evidence="3" id="KW-0813">Transport</keyword>
<keyword evidence="6" id="KW-0677">Repeat</keyword>
<dbReference type="PANTHER" id="PTHR46027">
    <property type="entry name" value="PEROXISOMAL TARGETING SIGNAL 2 RECEPTOR"/>
    <property type="match status" value="1"/>
</dbReference>
<dbReference type="GO" id="GO:0005782">
    <property type="term" value="C:peroxisomal matrix"/>
    <property type="evidence" value="ECO:0007669"/>
    <property type="project" value="UniProtKB-SubCell"/>
</dbReference>
<evidence type="ECO:0000256" key="4">
    <source>
        <dbReference type="ARBA" id="ARBA00022490"/>
    </source>
</evidence>
<comment type="caution">
    <text evidence="12">The sequence shown here is derived from an EMBL/GenBank/DDBJ whole genome shotgun (WGS) entry which is preliminary data.</text>
</comment>
<evidence type="ECO:0000256" key="5">
    <source>
        <dbReference type="ARBA" id="ARBA00022574"/>
    </source>
</evidence>
<evidence type="ECO:0000313" key="13">
    <source>
        <dbReference type="Proteomes" id="UP000031575"/>
    </source>
</evidence>
<dbReference type="PANTHER" id="PTHR46027:SF1">
    <property type="entry name" value="PEROXISOMAL TARGETING SIGNAL 2 RECEPTOR"/>
    <property type="match status" value="1"/>
</dbReference>
<keyword evidence="7" id="KW-0653">Protein transport</keyword>
<gene>
    <name evidence="12" type="ORF">SPBR_00774</name>
</gene>
<feature type="repeat" description="WD" evidence="11">
    <location>
        <begin position="103"/>
        <end position="145"/>
    </location>
</feature>
<dbReference type="PROSITE" id="PS50082">
    <property type="entry name" value="WD_REPEATS_2"/>
    <property type="match status" value="2"/>
</dbReference>
<dbReference type="GO" id="GO:0016560">
    <property type="term" value="P:protein import into peroxisome matrix, docking"/>
    <property type="evidence" value="ECO:0007669"/>
    <property type="project" value="EnsemblFungi"/>
</dbReference>
<dbReference type="InterPro" id="IPR036322">
    <property type="entry name" value="WD40_repeat_dom_sf"/>
</dbReference>
<name>A0A0C2IZA2_9PEZI</name>
<dbReference type="VEuPathDB" id="FungiDB:SPBR_00774"/>
<dbReference type="RefSeq" id="XP_040618322.1">
    <property type="nucleotide sequence ID" value="XM_040759093.1"/>
</dbReference>
<evidence type="ECO:0000256" key="10">
    <source>
        <dbReference type="ARBA" id="ARBA00032565"/>
    </source>
</evidence>
<dbReference type="Pfam" id="PF00400">
    <property type="entry name" value="WD40"/>
    <property type="match status" value="2"/>
</dbReference>
<dbReference type="GO" id="GO:0062137">
    <property type="term" value="C:cargo receptor complex"/>
    <property type="evidence" value="ECO:0007669"/>
    <property type="project" value="EnsemblFungi"/>
</dbReference>
<dbReference type="InterPro" id="IPR015943">
    <property type="entry name" value="WD40/YVTN_repeat-like_dom_sf"/>
</dbReference>
<dbReference type="GO" id="GO:0005053">
    <property type="term" value="F:peroxisome matrix targeting signal-2 binding"/>
    <property type="evidence" value="ECO:0007669"/>
    <property type="project" value="EnsemblFungi"/>
</dbReference>
<dbReference type="GO" id="GO:0005778">
    <property type="term" value="C:peroxisomal membrane"/>
    <property type="evidence" value="ECO:0007669"/>
    <property type="project" value="EnsemblFungi"/>
</dbReference>
<comment type="similarity">
    <text evidence="9">Belongs to the WD repeat peroxin-7 family.</text>
</comment>
<keyword evidence="5 11" id="KW-0853">WD repeat</keyword>
<proteinExistence type="inferred from homology"/>
<dbReference type="EMBL" id="AWTV01000008">
    <property type="protein sequence ID" value="KIH90312.1"/>
    <property type="molecule type" value="Genomic_DNA"/>
</dbReference>
<evidence type="ECO:0000256" key="6">
    <source>
        <dbReference type="ARBA" id="ARBA00022737"/>
    </source>
</evidence>
<dbReference type="SMART" id="SM00320">
    <property type="entry name" value="WD40"/>
    <property type="match status" value="6"/>
</dbReference>
<evidence type="ECO:0000256" key="9">
    <source>
        <dbReference type="ARBA" id="ARBA00024017"/>
    </source>
</evidence>
<dbReference type="SUPFAM" id="SSF50978">
    <property type="entry name" value="WD40 repeat-like"/>
    <property type="match status" value="1"/>
</dbReference>
<evidence type="ECO:0000256" key="3">
    <source>
        <dbReference type="ARBA" id="ARBA00022448"/>
    </source>
</evidence>
<feature type="repeat" description="WD" evidence="11">
    <location>
        <begin position="264"/>
        <end position="296"/>
    </location>
</feature>
<evidence type="ECO:0000256" key="1">
    <source>
        <dbReference type="ARBA" id="ARBA00004253"/>
    </source>
</evidence>